<proteinExistence type="predicted"/>
<feature type="non-terminal residue" evidence="2">
    <location>
        <position position="113"/>
    </location>
</feature>
<dbReference type="Pfam" id="PF10022">
    <property type="entry name" value="DUF2264"/>
    <property type="match status" value="1"/>
</dbReference>
<evidence type="ECO:0000313" key="3">
    <source>
        <dbReference type="Proteomes" id="UP000006241"/>
    </source>
</evidence>
<dbReference type="AlphaFoldDB" id="C2G067"/>
<dbReference type="HOGENOM" id="CLU_2151266_0_0_10"/>
<evidence type="ECO:0000313" key="2">
    <source>
        <dbReference type="EMBL" id="EEI91247.1"/>
    </source>
</evidence>
<accession>C2G067</accession>
<gene>
    <name evidence="2" type="ORF">HMPREF0765_2967</name>
</gene>
<name>C2G067_SPHSI</name>
<evidence type="ECO:0000259" key="1">
    <source>
        <dbReference type="Pfam" id="PF10022"/>
    </source>
</evidence>
<protein>
    <submittedName>
        <fullName evidence="2">Tat pathway signal sequence domain protein</fullName>
    </submittedName>
</protein>
<feature type="domain" description="DUF2264" evidence="1">
    <location>
        <begin position="40"/>
        <end position="112"/>
    </location>
</feature>
<comment type="caution">
    <text evidence="2">The sequence shown here is derived from an EMBL/GenBank/DDBJ whole genome shotgun (WGS) entry which is preliminary data.</text>
</comment>
<dbReference type="Proteomes" id="UP000006241">
    <property type="component" value="Unassembled WGS sequence"/>
</dbReference>
<dbReference type="InterPro" id="IPR049349">
    <property type="entry name" value="DUF2264_N"/>
</dbReference>
<reference evidence="2 3" key="1">
    <citation type="submission" date="2009-01" db="EMBL/GenBank/DDBJ databases">
        <authorList>
            <person name="Qin X."/>
            <person name="Bachman B."/>
            <person name="Battles P."/>
            <person name="Bell A."/>
            <person name="Bess C."/>
            <person name="Bickham C."/>
            <person name="Chaboub L."/>
            <person name="Chen D."/>
            <person name="Coyle M."/>
            <person name="Deiros D.R."/>
            <person name="Dinh H."/>
            <person name="Forbes L."/>
            <person name="Fowler G."/>
            <person name="Francisco L."/>
            <person name="Fu Q."/>
            <person name="Gubbala S."/>
            <person name="Hale W."/>
            <person name="Han Y."/>
            <person name="Hemphill L."/>
            <person name="Highlander S.K."/>
            <person name="Hirani K."/>
            <person name="Hogues M."/>
            <person name="Jackson L."/>
            <person name="Jakkamsetti A."/>
            <person name="Javaid M."/>
            <person name="Jiang H."/>
            <person name="Korchina V."/>
            <person name="Kovar C."/>
            <person name="Lara F."/>
            <person name="Lee S."/>
            <person name="Mata R."/>
            <person name="Mathew T."/>
            <person name="Moen C."/>
            <person name="Morales K."/>
            <person name="Munidasa M."/>
            <person name="Nazareth L."/>
            <person name="Ngo R."/>
            <person name="Nguyen L."/>
            <person name="Okwuonu G."/>
            <person name="Ongeri F."/>
            <person name="Patil S."/>
            <person name="Petrosino J."/>
            <person name="Pham C."/>
            <person name="Pham P."/>
            <person name="Pu L.-L."/>
            <person name="Puazo M."/>
            <person name="Raj R."/>
            <person name="Reid J."/>
            <person name="Rouhana J."/>
            <person name="Saada N."/>
            <person name="Shang Y."/>
            <person name="Simmons D."/>
            <person name="Thornton R."/>
            <person name="Warren J."/>
            <person name="Weissenberger G."/>
            <person name="Zhang J."/>
            <person name="Zhang L."/>
            <person name="Zhou C."/>
            <person name="Zhu D."/>
            <person name="Muzny D."/>
            <person name="Worley K."/>
            <person name="Gibbs R."/>
        </authorList>
    </citation>
    <scope>NUCLEOTIDE SEQUENCE [LARGE SCALE GENOMIC DNA]</scope>
    <source>
        <strain evidence="2 3">ATCC 33300</strain>
    </source>
</reference>
<organism evidence="2 3">
    <name type="scientific">Sphingobacterium spiritivorum ATCC 33300</name>
    <dbReference type="NCBI Taxonomy" id="525372"/>
    <lineage>
        <taxon>Bacteria</taxon>
        <taxon>Pseudomonadati</taxon>
        <taxon>Bacteroidota</taxon>
        <taxon>Sphingobacteriia</taxon>
        <taxon>Sphingobacteriales</taxon>
        <taxon>Sphingobacteriaceae</taxon>
        <taxon>Sphingobacterium</taxon>
    </lineage>
</organism>
<dbReference type="EMBL" id="ACHB01000070">
    <property type="protein sequence ID" value="EEI91247.1"/>
    <property type="molecule type" value="Genomic_DNA"/>
</dbReference>
<dbReference type="RefSeq" id="WP_003008550.1">
    <property type="nucleotide sequence ID" value="NZ_GG668632.1"/>
</dbReference>
<sequence length="113" mass="12341">MKRRSLLQLLGSIGVGAMIPTVSAKADRTALSIAQKGLNDREYWVSLLDKMAAPILDNISKQQLRKIMPMEVSPVFDSRDPGVGYLEAFGRLMSGLAPWLALPADNSSEGQLR</sequence>